<evidence type="ECO:0000313" key="7">
    <source>
        <dbReference type="EMBL" id="GAN81444.1"/>
    </source>
</evidence>
<keyword evidence="2 5" id="KW-0812">Transmembrane</keyword>
<feature type="transmembrane region" description="Helical" evidence="5">
    <location>
        <begin position="46"/>
        <end position="73"/>
    </location>
</feature>
<feature type="transmembrane region" description="Helical" evidence="5">
    <location>
        <begin position="308"/>
        <end position="331"/>
    </location>
</feature>
<dbReference type="STRING" id="1120923.SAMN02746095_01854"/>
<feature type="transmembrane region" description="Helical" evidence="5">
    <location>
        <begin position="186"/>
        <end position="207"/>
    </location>
</feature>
<feature type="transmembrane region" description="Helical" evidence="5">
    <location>
        <begin position="219"/>
        <end position="240"/>
    </location>
</feature>
<dbReference type="GO" id="GO:0046943">
    <property type="term" value="F:carboxylic acid transmembrane transporter activity"/>
    <property type="evidence" value="ECO:0007669"/>
    <property type="project" value="TreeGrafter"/>
</dbReference>
<evidence type="ECO:0000259" key="6">
    <source>
        <dbReference type="PROSITE" id="PS50850"/>
    </source>
</evidence>
<comment type="subcellular location">
    <subcellularLocation>
        <location evidence="1">Membrane</location>
        <topology evidence="1">Multi-pass membrane protein</topology>
    </subcellularLocation>
</comment>
<accession>A0A0D6PL08</accession>
<proteinExistence type="predicted"/>
<feature type="transmembrane region" description="Helical" evidence="5">
    <location>
        <begin position="343"/>
        <end position="362"/>
    </location>
</feature>
<evidence type="ECO:0000256" key="5">
    <source>
        <dbReference type="SAM" id="Phobius"/>
    </source>
</evidence>
<dbReference type="PANTHER" id="PTHR23508:SF10">
    <property type="entry name" value="CARBOXYLIC ACID TRANSPORTER PROTEIN HOMOLOG"/>
    <property type="match status" value="1"/>
</dbReference>
<dbReference type="PANTHER" id="PTHR23508">
    <property type="entry name" value="CARBOXYLIC ACID TRANSPORTER PROTEIN HOMOLOG"/>
    <property type="match status" value="1"/>
</dbReference>
<dbReference type="Pfam" id="PF07690">
    <property type="entry name" value="MFS_1"/>
    <property type="match status" value="1"/>
</dbReference>
<feature type="transmembrane region" description="Helical" evidence="5">
    <location>
        <begin position="16"/>
        <end position="34"/>
    </location>
</feature>
<feature type="transmembrane region" description="Helical" evidence="5">
    <location>
        <begin position="276"/>
        <end position="296"/>
    </location>
</feature>
<feature type="domain" description="Major facilitator superfamily (MFS) profile" evidence="6">
    <location>
        <begin position="1"/>
        <end position="366"/>
    </location>
</feature>
<dbReference type="AlphaFoldDB" id="A0A0D6PL08"/>
<keyword evidence="8" id="KW-1185">Reference proteome</keyword>
<dbReference type="PROSITE" id="PS50850">
    <property type="entry name" value="MFS"/>
    <property type="match status" value="1"/>
</dbReference>
<evidence type="ECO:0000256" key="2">
    <source>
        <dbReference type="ARBA" id="ARBA00022692"/>
    </source>
</evidence>
<feature type="transmembrane region" description="Helical" evidence="5">
    <location>
        <begin position="133"/>
        <end position="152"/>
    </location>
</feature>
<dbReference type="Proteomes" id="UP000032668">
    <property type="component" value="Unassembled WGS sequence"/>
</dbReference>
<dbReference type="EMBL" id="BANC01000094">
    <property type="protein sequence ID" value="GAN81444.1"/>
    <property type="molecule type" value="Genomic_DNA"/>
</dbReference>
<comment type="caution">
    <text evidence="7">The sequence shown here is derived from an EMBL/GenBank/DDBJ whole genome shotgun (WGS) entry which is preliminary data.</text>
</comment>
<keyword evidence="4 5" id="KW-0472">Membrane</keyword>
<evidence type="ECO:0000256" key="3">
    <source>
        <dbReference type="ARBA" id="ARBA00022989"/>
    </source>
</evidence>
<feature type="transmembrane region" description="Helical" evidence="5">
    <location>
        <begin position="252"/>
        <end position="270"/>
    </location>
</feature>
<dbReference type="InterPro" id="IPR020846">
    <property type="entry name" value="MFS_dom"/>
</dbReference>
<evidence type="ECO:0000313" key="8">
    <source>
        <dbReference type="Proteomes" id="UP000032668"/>
    </source>
</evidence>
<sequence>MFPAIMKDLHFTYQNLGEIAGVLSIAWGIAALFAGRLSDLFGRRRVVLITVTVFSVLVGISGLATSLITMLLLRAVMGFADGAYTAPSIAATMEASKPSRQGQNIGIEQMMLPLFGQALAPLLVTNLLHVMDWRWIFVLVTPFGFTVAYMLFRVLKSPAELAHVEHTVVHDPSAHKWTDVFQYRNIILNIMAMIVLLTCQITLGAMLPSYLVDYLHLSVPSMGFVLSSIGFGGAAGALVLAPLSDRLGRKPVMLISSLCAALSLYLFIQTGASPDLLFGLMFVMQFFTYSLVALTVGPISAESVPPALMATAPGVVVCIGEIFGGGGVPIIGGFVAQHYGIQYIPYLALAGVLAAFSNSLFLRETAPARLKDTTREAGVSVPQPQAPEI</sequence>
<gene>
    <name evidence="7" type="ORF">Aam_096_003</name>
</gene>
<dbReference type="SUPFAM" id="SSF103473">
    <property type="entry name" value="MFS general substrate transporter"/>
    <property type="match status" value="1"/>
</dbReference>
<keyword evidence="3 5" id="KW-1133">Transmembrane helix</keyword>
<organism evidence="7 8">
    <name type="scientific">Acidocella aminolytica 101 = DSM 11237</name>
    <dbReference type="NCBI Taxonomy" id="1120923"/>
    <lineage>
        <taxon>Bacteria</taxon>
        <taxon>Pseudomonadati</taxon>
        <taxon>Pseudomonadota</taxon>
        <taxon>Alphaproteobacteria</taxon>
        <taxon>Acetobacterales</taxon>
        <taxon>Acidocellaceae</taxon>
        <taxon>Acidocella</taxon>
    </lineage>
</organism>
<reference evidence="7 8" key="1">
    <citation type="submission" date="2012-11" db="EMBL/GenBank/DDBJ databases">
        <title>Whole genome sequence of Acidocella aminolytica 101 = DSM 11237.</title>
        <authorList>
            <person name="Azuma Y."/>
            <person name="Higashiura N."/>
            <person name="Hirakawa H."/>
            <person name="Matsushita K."/>
        </authorList>
    </citation>
    <scope>NUCLEOTIDE SEQUENCE [LARGE SCALE GENOMIC DNA]</scope>
    <source>
        <strain evidence="8">101 / DSM 11237</strain>
    </source>
</reference>
<dbReference type="InterPro" id="IPR005829">
    <property type="entry name" value="Sugar_transporter_CS"/>
</dbReference>
<protein>
    <submittedName>
        <fullName evidence="7">Major facilitator superfamily transporter</fullName>
    </submittedName>
</protein>
<dbReference type="InterPro" id="IPR011701">
    <property type="entry name" value="MFS"/>
</dbReference>
<name>A0A0D6PL08_9PROT</name>
<dbReference type="Gene3D" id="1.20.1250.20">
    <property type="entry name" value="MFS general substrate transporter like domains"/>
    <property type="match status" value="2"/>
</dbReference>
<evidence type="ECO:0000256" key="1">
    <source>
        <dbReference type="ARBA" id="ARBA00004141"/>
    </source>
</evidence>
<dbReference type="PROSITE" id="PS00216">
    <property type="entry name" value="SUGAR_TRANSPORT_1"/>
    <property type="match status" value="2"/>
</dbReference>
<dbReference type="InterPro" id="IPR036259">
    <property type="entry name" value="MFS_trans_sf"/>
</dbReference>
<dbReference type="GO" id="GO:0005886">
    <property type="term" value="C:plasma membrane"/>
    <property type="evidence" value="ECO:0007669"/>
    <property type="project" value="TreeGrafter"/>
</dbReference>
<evidence type="ECO:0000256" key="4">
    <source>
        <dbReference type="ARBA" id="ARBA00023136"/>
    </source>
</evidence>